<feature type="region of interest" description="Disordered" evidence="5">
    <location>
        <begin position="103"/>
        <end position="125"/>
    </location>
</feature>
<keyword evidence="1" id="KW-0479">Metal-binding</keyword>
<accession>A0A168RMN8</accession>
<evidence type="ECO:0000256" key="4">
    <source>
        <dbReference type="ARBA" id="ARBA00023242"/>
    </source>
</evidence>
<keyword evidence="2" id="KW-0863">Zinc-finger</keyword>
<evidence type="ECO:0000313" key="7">
    <source>
        <dbReference type="EMBL" id="SAM07145.1"/>
    </source>
</evidence>
<dbReference type="PANTHER" id="PTHR11477:SF0">
    <property type="entry name" value="IP08861P-RELATED"/>
    <property type="match status" value="1"/>
</dbReference>
<sequence>MSDTIRQKSTELLQHALGENERLAREIEQAIFDLNPQTDDAAYKNAIRSHVFNLKDPSNPSLKEKVLAGTIDPLWFAEMDANAMASLDRRQSNEILRRSSLLDSLDTEQAKPMKRDLDDPDGYHD</sequence>
<dbReference type="PANTHER" id="PTHR11477">
    <property type="entry name" value="TRANSCRIPTION FACTOR S-II ZINC FINGER DOMAIN-CONTAINING PROTEIN"/>
    <property type="match status" value="1"/>
</dbReference>
<dbReference type="Proteomes" id="UP000078561">
    <property type="component" value="Unassembled WGS sequence"/>
</dbReference>
<gene>
    <name evidence="7" type="primary">ABSGL_12784.1 scaffold 13517</name>
</gene>
<dbReference type="SUPFAM" id="SSF46942">
    <property type="entry name" value="Elongation factor TFIIS domain 2"/>
    <property type="match status" value="1"/>
</dbReference>
<keyword evidence="8" id="KW-1185">Reference proteome</keyword>
<dbReference type="AlphaFoldDB" id="A0A168RMN8"/>
<evidence type="ECO:0000256" key="5">
    <source>
        <dbReference type="SAM" id="MobiDB-lite"/>
    </source>
</evidence>
<dbReference type="InterPro" id="IPR003618">
    <property type="entry name" value="TFIIS_cen_dom"/>
</dbReference>
<feature type="compositionally biased region" description="Basic and acidic residues" evidence="5">
    <location>
        <begin position="108"/>
        <end position="125"/>
    </location>
</feature>
<name>A0A168RMN8_ABSGL</name>
<dbReference type="OrthoDB" id="44867at2759"/>
<dbReference type="InterPro" id="IPR036575">
    <property type="entry name" value="TFIIS_cen_dom_sf"/>
</dbReference>
<dbReference type="STRING" id="4829.A0A168RMN8"/>
<dbReference type="SMART" id="SM00510">
    <property type="entry name" value="TFS2M"/>
    <property type="match status" value="1"/>
</dbReference>
<organism evidence="7">
    <name type="scientific">Absidia glauca</name>
    <name type="common">Pin mould</name>
    <dbReference type="NCBI Taxonomy" id="4829"/>
    <lineage>
        <taxon>Eukaryota</taxon>
        <taxon>Fungi</taxon>
        <taxon>Fungi incertae sedis</taxon>
        <taxon>Mucoromycota</taxon>
        <taxon>Mucoromycotina</taxon>
        <taxon>Mucoromycetes</taxon>
        <taxon>Mucorales</taxon>
        <taxon>Cunninghamellaceae</taxon>
        <taxon>Absidia</taxon>
    </lineage>
</organism>
<evidence type="ECO:0000313" key="8">
    <source>
        <dbReference type="Proteomes" id="UP000078561"/>
    </source>
</evidence>
<dbReference type="OMA" id="MSDTIRQ"/>
<evidence type="ECO:0000256" key="2">
    <source>
        <dbReference type="ARBA" id="ARBA00022771"/>
    </source>
</evidence>
<dbReference type="GO" id="GO:0005634">
    <property type="term" value="C:nucleus"/>
    <property type="evidence" value="ECO:0007669"/>
    <property type="project" value="TreeGrafter"/>
</dbReference>
<evidence type="ECO:0000259" key="6">
    <source>
        <dbReference type="PROSITE" id="PS51321"/>
    </source>
</evidence>
<keyword evidence="4" id="KW-0539">Nucleus</keyword>
<reference evidence="7" key="1">
    <citation type="submission" date="2016-04" db="EMBL/GenBank/DDBJ databases">
        <authorList>
            <person name="Evans L.H."/>
            <person name="Alamgir A."/>
            <person name="Owens N."/>
            <person name="Weber N.D."/>
            <person name="Virtaneva K."/>
            <person name="Barbian K."/>
            <person name="Babar A."/>
            <person name="Rosenke K."/>
        </authorList>
    </citation>
    <scope>NUCLEOTIDE SEQUENCE [LARGE SCALE GENOMIC DNA]</scope>
    <source>
        <strain evidence="7">CBS 101.48</strain>
    </source>
</reference>
<dbReference type="GO" id="GO:0008270">
    <property type="term" value="F:zinc ion binding"/>
    <property type="evidence" value="ECO:0007669"/>
    <property type="project" value="UniProtKB-KW"/>
</dbReference>
<proteinExistence type="predicted"/>
<protein>
    <recommendedName>
        <fullName evidence="6">TFIIS central domain-containing protein</fullName>
    </recommendedName>
</protein>
<evidence type="ECO:0000256" key="1">
    <source>
        <dbReference type="ARBA" id="ARBA00022723"/>
    </source>
</evidence>
<keyword evidence="3" id="KW-0862">Zinc</keyword>
<dbReference type="Pfam" id="PF07500">
    <property type="entry name" value="TFIIS_M"/>
    <property type="match status" value="1"/>
</dbReference>
<dbReference type="EMBL" id="LT554730">
    <property type="protein sequence ID" value="SAM07145.1"/>
    <property type="molecule type" value="Genomic_DNA"/>
</dbReference>
<dbReference type="InParanoid" id="A0A168RMN8"/>
<dbReference type="Gene3D" id="1.10.472.30">
    <property type="entry name" value="Transcription elongation factor S-II, central domain"/>
    <property type="match status" value="1"/>
</dbReference>
<evidence type="ECO:0000256" key="3">
    <source>
        <dbReference type="ARBA" id="ARBA00022833"/>
    </source>
</evidence>
<dbReference type="GO" id="GO:0006351">
    <property type="term" value="P:DNA-templated transcription"/>
    <property type="evidence" value="ECO:0007669"/>
    <property type="project" value="InterPro"/>
</dbReference>
<dbReference type="PROSITE" id="PS51321">
    <property type="entry name" value="TFIIS_CENTRAL"/>
    <property type="match status" value="1"/>
</dbReference>
<feature type="domain" description="TFIIS central" evidence="6">
    <location>
        <begin position="1"/>
        <end position="112"/>
    </location>
</feature>